<evidence type="ECO:0000256" key="9">
    <source>
        <dbReference type="ARBA" id="ARBA00023098"/>
    </source>
</evidence>
<dbReference type="EMBL" id="JAHRHJ020000006">
    <property type="protein sequence ID" value="KAH9311906.1"/>
    <property type="molecule type" value="Genomic_DNA"/>
</dbReference>
<feature type="transmembrane region" description="Helical" evidence="15">
    <location>
        <begin position="348"/>
        <end position="369"/>
    </location>
</feature>
<keyword evidence="8 15" id="KW-1133">Transmembrane helix</keyword>
<evidence type="ECO:0000256" key="8">
    <source>
        <dbReference type="ARBA" id="ARBA00022989"/>
    </source>
</evidence>
<dbReference type="PANTHER" id="PTHR14269:SF60">
    <property type="entry name" value="CARDIOLIPIN SYNTHASE (CMP-FORMING)"/>
    <property type="match status" value="1"/>
</dbReference>
<dbReference type="PROSITE" id="PS00379">
    <property type="entry name" value="CDP_ALCOHOL_P_TRANSF"/>
    <property type="match status" value="1"/>
</dbReference>
<dbReference type="InterPro" id="IPR043130">
    <property type="entry name" value="CDP-OH_PTrfase_TM_dom"/>
</dbReference>
<dbReference type="PANTHER" id="PTHR14269">
    <property type="entry name" value="CDP-DIACYLGLYCEROL--GLYCEROL-3-PHOSPHATE 3-PHOSPHATIDYLTRANSFERASE-RELATED"/>
    <property type="match status" value="1"/>
</dbReference>
<keyword evidence="12" id="KW-1208">Phospholipid metabolism</keyword>
<dbReference type="OMA" id="DTQTWIT"/>
<dbReference type="AlphaFoldDB" id="A0AA38FX72"/>
<name>A0AA38FX72_TAXCH</name>
<evidence type="ECO:0000256" key="15">
    <source>
        <dbReference type="SAM" id="Phobius"/>
    </source>
</evidence>
<evidence type="ECO:0000256" key="3">
    <source>
        <dbReference type="ARBA" id="ARBA00010441"/>
    </source>
</evidence>
<evidence type="ECO:0000256" key="1">
    <source>
        <dbReference type="ARBA" id="ARBA00001936"/>
    </source>
</evidence>
<keyword evidence="4" id="KW-0444">Lipid biosynthesis</keyword>
<dbReference type="GO" id="GO:0016020">
    <property type="term" value="C:membrane"/>
    <property type="evidence" value="ECO:0007669"/>
    <property type="project" value="UniProtKB-SubCell"/>
</dbReference>
<dbReference type="Proteomes" id="UP000824469">
    <property type="component" value="Unassembled WGS sequence"/>
</dbReference>
<comment type="subcellular location">
    <subcellularLocation>
        <location evidence="2">Membrane</location>
        <topology evidence="2">Multi-pass membrane protein</topology>
    </subcellularLocation>
</comment>
<protein>
    <recommendedName>
        <fullName evidence="18">Cardiolipin synthase</fullName>
    </recommendedName>
</protein>
<dbReference type="InterPro" id="IPR000462">
    <property type="entry name" value="CDP-OH_P_trans"/>
</dbReference>
<keyword evidence="7" id="KW-0809">Transit peptide</keyword>
<evidence type="ECO:0000313" key="16">
    <source>
        <dbReference type="EMBL" id="KAH9311906.1"/>
    </source>
</evidence>
<evidence type="ECO:0000256" key="6">
    <source>
        <dbReference type="ARBA" id="ARBA00022692"/>
    </source>
</evidence>
<comment type="cofactor">
    <cofactor evidence="1">
        <name>Mn(2+)</name>
        <dbReference type="ChEBI" id="CHEBI:29035"/>
    </cofactor>
</comment>
<reference evidence="16 17" key="1">
    <citation type="journal article" date="2021" name="Nat. Plants">
        <title>The Taxus genome provides insights into paclitaxel biosynthesis.</title>
        <authorList>
            <person name="Xiong X."/>
            <person name="Gou J."/>
            <person name="Liao Q."/>
            <person name="Li Y."/>
            <person name="Zhou Q."/>
            <person name="Bi G."/>
            <person name="Li C."/>
            <person name="Du R."/>
            <person name="Wang X."/>
            <person name="Sun T."/>
            <person name="Guo L."/>
            <person name="Liang H."/>
            <person name="Lu P."/>
            <person name="Wu Y."/>
            <person name="Zhang Z."/>
            <person name="Ro D.K."/>
            <person name="Shang Y."/>
            <person name="Huang S."/>
            <person name="Yan J."/>
        </authorList>
    </citation>
    <scope>NUCLEOTIDE SEQUENCE [LARGE SCALE GENOMIC DNA]</scope>
    <source>
        <strain evidence="16">Ta-2019</strain>
    </source>
</reference>
<dbReference type="GO" id="GO:0043337">
    <property type="term" value="F:cardiolipin synthase (CMP-forming)"/>
    <property type="evidence" value="ECO:0007669"/>
    <property type="project" value="TreeGrafter"/>
</dbReference>
<dbReference type="FunFam" id="1.20.120.1760:FF:000020">
    <property type="entry name" value="cardiolipin synthase (CMP-forming), mitochondrial"/>
    <property type="match status" value="1"/>
</dbReference>
<evidence type="ECO:0000256" key="14">
    <source>
        <dbReference type="SAM" id="MobiDB-lite"/>
    </source>
</evidence>
<keyword evidence="10 15" id="KW-0472">Membrane</keyword>
<evidence type="ECO:0000256" key="2">
    <source>
        <dbReference type="ARBA" id="ARBA00004141"/>
    </source>
</evidence>
<keyword evidence="17" id="KW-1185">Reference proteome</keyword>
<comment type="caution">
    <text evidence="16">The sequence shown here is derived from an EMBL/GenBank/DDBJ whole genome shotgun (WGS) entry which is preliminary data.</text>
</comment>
<proteinExistence type="inferred from homology"/>
<sequence length="392" mass="43464">MAFTRAARKAWSKASSHWSWSRLPAPSDHSPSPSPPPPPLPLRSFSFDIRPVWSRFPSPLNPNTSSFTLSSTSSQSGLYFPFNKWIAYSGPLFLCSPTWQLSQSATPLYPPGKFVFRGSEWEGDKQQKKESRINLFVRKHLAENARVRWQVADAQLFDGASLLNAGALEWENSASNAIASVNWPNAISIARMLSGPLLGWMILNDLYYPAFVALVFAGASDWLDGYVARKMKINSVLGSYLDPLADKVLIMCVAMAMIKNNLLPPALVALVVVRDFSLVAGAFYKRAHSLGWKWKSWGDFFNVDNSGVERIEPLFLSKVNTVLQLALVGTALLQPEIGTEDSFYLLTWLSWLVAATTLASWAGYGLLLFQKGPQPAIRNSRMISGNKAKDSQ</sequence>
<dbReference type="Gene3D" id="1.20.120.1760">
    <property type="match status" value="1"/>
</dbReference>
<evidence type="ECO:0000256" key="10">
    <source>
        <dbReference type="ARBA" id="ARBA00023136"/>
    </source>
</evidence>
<evidence type="ECO:0000256" key="13">
    <source>
        <dbReference type="RuleBase" id="RU003750"/>
    </source>
</evidence>
<keyword evidence="5 13" id="KW-0808">Transferase</keyword>
<dbReference type="GO" id="GO:0032049">
    <property type="term" value="P:cardiolipin biosynthetic process"/>
    <property type="evidence" value="ECO:0007669"/>
    <property type="project" value="TreeGrafter"/>
</dbReference>
<dbReference type="InterPro" id="IPR048254">
    <property type="entry name" value="CDP_ALCOHOL_P_TRANSF_CS"/>
</dbReference>
<evidence type="ECO:0000313" key="17">
    <source>
        <dbReference type="Proteomes" id="UP000824469"/>
    </source>
</evidence>
<evidence type="ECO:0000256" key="4">
    <source>
        <dbReference type="ARBA" id="ARBA00022516"/>
    </source>
</evidence>
<organism evidence="16 17">
    <name type="scientific">Taxus chinensis</name>
    <name type="common">Chinese yew</name>
    <name type="synonym">Taxus wallichiana var. chinensis</name>
    <dbReference type="NCBI Taxonomy" id="29808"/>
    <lineage>
        <taxon>Eukaryota</taxon>
        <taxon>Viridiplantae</taxon>
        <taxon>Streptophyta</taxon>
        <taxon>Embryophyta</taxon>
        <taxon>Tracheophyta</taxon>
        <taxon>Spermatophyta</taxon>
        <taxon>Pinopsida</taxon>
        <taxon>Pinidae</taxon>
        <taxon>Conifers II</taxon>
        <taxon>Cupressales</taxon>
        <taxon>Taxaceae</taxon>
        <taxon>Taxus</taxon>
    </lineage>
</organism>
<feature type="compositionally biased region" description="Low complexity" evidence="14">
    <location>
        <begin position="15"/>
        <end position="31"/>
    </location>
</feature>
<evidence type="ECO:0000256" key="12">
    <source>
        <dbReference type="ARBA" id="ARBA00023264"/>
    </source>
</evidence>
<gene>
    <name evidence="16" type="ORF">KI387_026941</name>
</gene>
<evidence type="ECO:0000256" key="11">
    <source>
        <dbReference type="ARBA" id="ARBA00023209"/>
    </source>
</evidence>
<evidence type="ECO:0000256" key="5">
    <source>
        <dbReference type="ARBA" id="ARBA00022679"/>
    </source>
</evidence>
<dbReference type="Pfam" id="PF01066">
    <property type="entry name" value="CDP-OH_P_transf"/>
    <property type="match status" value="1"/>
</dbReference>
<feature type="region of interest" description="Disordered" evidence="14">
    <location>
        <begin position="15"/>
        <end position="38"/>
    </location>
</feature>
<feature type="transmembrane region" description="Helical" evidence="15">
    <location>
        <begin position="265"/>
        <end position="284"/>
    </location>
</feature>
<evidence type="ECO:0000256" key="7">
    <source>
        <dbReference type="ARBA" id="ARBA00022946"/>
    </source>
</evidence>
<keyword evidence="6 15" id="KW-0812">Transmembrane</keyword>
<dbReference type="GO" id="GO:0005739">
    <property type="term" value="C:mitochondrion"/>
    <property type="evidence" value="ECO:0007669"/>
    <property type="project" value="TreeGrafter"/>
</dbReference>
<keyword evidence="9" id="KW-0443">Lipid metabolism</keyword>
<feature type="transmembrane region" description="Helical" evidence="15">
    <location>
        <begin position="197"/>
        <end position="220"/>
    </location>
</feature>
<comment type="similarity">
    <text evidence="3 13">Belongs to the CDP-alcohol phosphatidyltransferase class-I family.</text>
</comment>
<dbReference type="InterPro" id="IPR050324">
    <property type="entry name" value="CDP-alcohol_PTase-I"/>
</dbReference>
<evidence type="ECO:0008006" key="18">
    <source>
        <dbReference type="Google" id="ProtNLM"/>
    </source>
</evidence>
<keyword evidence="11" id="KW-0594">Phospholipid biosynthesis</keyword>
<accession>A0AA38FX72</accession>